<gene>
    <name evidence="1" type="ORF">RRG08_048570</name>
</gene>
<proteinExistence type="predicted"/>
<keyword evidence="2" id="KW-1185">Reference proteome</keyword>
<accession>A0AAE1EAG7</accession>
<dbReference type="Proteomes" id="UP001283361">
    <property type="component" value="Unassembled WGS sequence"/>
</dbReference>
<comment type="caution">
    <text evidence="1">The sequence shown here is derived from an EMBL/GenBank/DDBJ whole genome shotgun (WGS) entry which is preliminary data.</text>
</comment>
<reference evidence="1" key="1">
    <citation type="journal article" date="2023" name="G3 (Bethesda)">
        <title>A reference genome for the long-term kleptoplast-retaining sea slug Elysia crispata morphotype clarki.</title>
        <authorList>
            <person name="Eastman K.E."/>
            <person name="Pendleton A.L."/>
            <person name="Shaikh M.A."/>
            <person name="Suttiyut T."/>
            <person name="Ogas R."/>
            <person name="Tomko P."/>
            <person name="Gavelis G."/>
            <person name="Widhalm J.R."/>
            <person name="Wisecaver J.H."/>
        </authorList>
    </citation>
    <scope>NUCLEOTIDE SEQUENCE</scope>
    <source>
        <strain evidence="1">ECLA1</strain>
    </source>
</reference>
<organism evidence="1 2">
    <name type="scientific">Elysia crispata</name>
    <name type="common">lettuce slug</name>
    <dbReference type="NCBI Taxonomy" id="231223"/>
    <lineage>
        <taxon>Eukaryota</taxon>
        <taxon>Metazoa</taxon>
        <taxon>Spiralia</taxon>
        <taxon>Lophotrochozoa</taxon>
        <taxon>Mollusca</taxon>
        <taxon>Gastropoda</taxon>
        <taxon>Heterobranchia</taxon>
        <taxon>Euthyneura</taxon>
        <taxon>Panpulmonata</taxon>
        <taxon>Sacoglossa</taxon>
        <taxon>Placobranchoidea</taxon>
        <taxon>Plakobranchidae</taxon>
        <taxon>Elysia</taxon>
    </lineage>
</organism>
<name>A0AAE1EAG7_9GAST</name>
<dbReference type="EMBL" id="JAWDGP010000534">
    <property type="protein sequence ID" value="KAK3799847.1"/>
    <property type="molecule type" value="Genomic_DNA"/>
</dbReference>
<protein>
    <submittedName>
        <fullName evidence="1">Uncharacterized protein</fullName>
    </submittedName>
</protein>
<dbReference type="AlphaFoldDB" id="A0AAE1EAG7"/>
<evidence type="ECO:0000313" key="1">
    <source>
        <dbReference type="EMBL" id="KAK3799847.1"/>
    </source>
</evidence>
<sequence>MIGYRDHQPPLLPLPKSCRSLQTLEAASRCSHQPRLHFDGTIDVRNASTQLATMTLLYWTLIDWSILFSDRLNAGNTQSAWSKHSLASRPLLEHGLARDAGEGEGGRYCQLLFSLLV</sequence>
<evidence type="ECO:0000313" key="2">
    <source>
        <dbReference type="Proteomes" id="UP001283361"/>
    </source>
</evidence>